<evidence type="ECO:0000313" key="1">
    <source>
        <dbReference type="EMBL" id="CAI9946306.1"/>
    </source>
</evidence>
<protein>
    <submittedName>
        <fullName evidence="1">Serine palmitoyltransferase 1</fullName>
    </submittedName>
    <submittedName>
        <fullName evidence="2">Serine_palmitoyltransferase 1</fullName>
    </submittedName>
</protein>
<dbReference type="Proteomes" id="UP001642409">
    <property type="component" value="Unassembled WGS sequence"/>
</dbReference>
<reference evidence="2 3" key="2">
    <citation type="submission" date="2024-07" db="EMBL/GenBank/DDBJ databases">
        <authorList>
            <person name="Akdeniz Z."/>
        </authorList>
    </citation>
    <scope>NUCLEOTIDE SEQUENCE [LARGE SCALE GENOMIC DNA]</scope>
</reference>
<evidence type="ECO:0000313" key="3">
    <source>
        <dbReference type="Proteomes" id="UP001642409"/>
    </source>
</evidence>
<organism evidence="1">
    <name type="scientific">Hexamita inflata</name>
    <dbReference type="NCBI Taxonomy" id="28002"/>
    <lineage>
        <taxon>Eukaryota</taxon>
        <taxon>Metamonada</taxon>
        <taxon>Diplomonadida</taxon>
        <taxon>Hexamitidae</taxon>
        <taxon>Hexamitinae</taxon>
        <taxon>Hexamita</taxon>
    </lineage>
</organism>
<dbReference type="InterPro" id="IPR015421">
    <property type="entry name" value="PyrdxlP-dep_Trfase_major"/>
</dbReference>
<proteinExistence type="predicted"/>
<comment type="caution">
    <text evidence="1">The sequence shown here is derived from an EMBL/GenBank/DDBJ whole genome shotgun (WGS) entry which is preliminary data.</text>
</comment>
<name>A0AA86PUR9_9EUKA</name>
<keyword evidence="3" id="KW-1185">Reference proteome</keyword>
<gene>
    <name evidence="1" type="ORF">HINF_LOCUS33951</name>
    <name evidence="2" type="ORF">HINF_LOCUS76514</name>
</gene>
<reference evidence="1" key="1">
    <citation type="submission" date="2023-06" db="EMBL/GenBank/DDBJ databases">
        <authorList>
            <person name="Kurt Z."/>
        </authorList>
    </citation>
    <scope>NUCLEOTIDE SEQUENCE</scope>
</reference>
<sequence length="146" mass="16442">MSIFSVFGQYFIFWDNFWRGIYIYSQKQLQMNFMIKLNFKSSNLTSSGAMTLMNEKGFLQLGKTKRGTAEHLNDKAGKEVISNRDIDLITTSFEDTFGIPGGACSGAMLLIGNMRTAALGYCYSASQSPSLVAVIRWMMREILCKK</sequence>
<dbReference type="EMBL" id="CATOUU010000761">
    <property type="protein sequence ID" value="CAI9946306.1"/>
    <property type="molecule type" value="Genomic_DNA"/>
</dbReference>
<accession>A0AA86PUR9</accession>
<dbReference type="EMBL" id="CAXDID020000713">
    <property type="protein sequence ID" value="CAL6111642.1"/>
    <property type="molecule type" value="Genomic_DNA"/>
</dbReference>
<evidence type="ECO:0000313" key="2">
    <source>
        <dbReference type="EMBL" id="CAL6111642.1"/>
    </source>
</evidence>
<dbReference type="AlphaFoldDB" id="A0AA86PUR9"/>
<dbReference type="Gene3D" id="3.40.640.10">
    <property type="entry name" value="Type I PLP-dependent aspartate aminotransferase-like (Major domain)"/>
    <property type="match status" value="1"/>
</dbReference>